<dbReference type="InterPro" id="IPR037068">
    <property type="entry name" value="DNA_primase_core_N_sf"/>
</dbReference>
<dbReference type="SUPFAM" id="SSF56731">
    <property type="entry name" value="DNA primase core"/>
    <property type="match status" value="1"/>
</dbReference>
<keyword evidence="3 12" id="KW-0808">Transferase</keyword>
<evidence type="ECO:0000256" key="8">
    <source>
        <dbReference type="ARBA" id="ARBA00022833"/>
    </source>
</evidence>
<keyword evidence="2 12" id="KW-0639">Primosome</keyword>
<keyword evidence="17" id="KW-1185">Reference proteome</keyword>
<dbReference type="Pfam" id="PF10410">
    <property type="entry name" value="DnaB_bind"/>
    <property type="match status" value="1"/>
</dbReference>
<dbReference type="PANTHER" id="PTHR30313">
    <property type="entry name" value="DNA PRIMASE"/>
    <property type="match status" value="1"/>
</dbReference>
<dbReference type="InterPro" id="IPR007693">
    <property type="entry name" value="DNA_helicase_DnaB-like_N"/>
</dbReference>
<dbReference type="PATRIC" id="fig|1121318.3.peg.358"/>
<evidence type="ECO:0000256" key="7">
    <source>
        <dbReference type="ARBA" id="ARBA00022771"/>
    </source>
</evidence>
<dbReference type="HAMAP" id="MF_00974">
    <property type="entry name" value="DNA_primase_DnaG"/>
    <property type="match status" value="1"/>
</dbReference>
<dbReference type="Proteomes" id="UP000037043">
    <property type="component" value="Unassembled WGS sequence"/>
</dbReference>
<dbReference type="InterPro" id="IPR006295">
    <property type="entry name" value="DNA_primase_DnaG"/>
</dbReference>
<comment type="cofactor">
    <cofactor evidence="12 13 14">
        <name>Zn(2+)</name>
        <dbReference type="ChEBI" id="CHEBI:29105"/>
    </cofactor>
    <text evidence="12 13 14">Binds 1 zinc ion per monomer.</text>
</comment>
<dbReference type="PIRSF" id="PIRSF002811">
    <property type="entry name" value="DnaG"/>
    <property type="match status" value="1"/>
</dbReference>
<dbReference type="EC" id="2.7.7.101" evidence="12"/>
<evidence type="ECO:0000256" key="10">
    <source>
        <dbReference type="ARBA" id="ARBA00023125"/>
    </source>
</evidence>
<keyword evidence="11 12" id="KW-0804">Transcription</keyword>
<organism evidence="16 17">
    <name type="scientific">Clostridium homopropionicum DSM 5847</name>
    <dbReference type="NCBI Taxonomy" id="1121318"/>
    <lineage>
        <taxon>Bacteria</taxon>
        <taxon>Bacillati</taxon>
        <taxon>Bacillota</taxon>
        <taxon>Clostridia</taxon>
        <taxon>Eubacteriales</taxon>
        <taxon>Clostridiaceae</taxon>
        <taxon>Clostridium</taxon>
    </lineage>
</organism>
<comment type="function">
    <text evidence="12 13">RNA polymerase that catalyzes the synthesis of short RNA molecules used as primers for DNA polymerase during DNA replication.</text>
</comment>
<dbReference type="GO" id="GO:0006269">
    <property type="term" value="P:DNA replication, synthesis of primer"/>
    <property type="evidence" value="ECO:0007669"/>
    <property type="project" value="UniProtKB-UniRule"/>
</dbReference>
<evidence type="ECO:0000256" key="4">
    <source>
        <dbReference type="ARBA" id="ARBA00022695"/>
    </source>
</evidence>
<dbReference type="InterPro" id="IPR050219">
    <property type="entry name" value="DnaG_primase"/>
</dbReference>
<dbReference type="Gene3D" id="3.90.980.10">
    <property type="entry name" value="DNA primase, catalytic core, N-terminal domain"/>
    <property type="match status" value="1"/>
</dbReference>
<keyword evidence="10 12" id="KW-0238">DNA-binding</keyword>
<evidence type="ECO:0000256" key="9">
    <source>
        <dbReference type="ARBA" id="ARBA00022842"/>
    </source>
</evidence>
<evidence type="ECO:0000256" key="1">
    <source>
        <dbReference type="ARBA" id="ARBA00022478"/>
    </source>
</evidence>
<keyword evidence="7 12" id="KW-0863">Zinc-finger</keyword>
<dbReference type="FunFam" id="3.40.1360.10:FF:000002">
    <property type="entry name" value="DNA primase"/>
    <property type="match status" value="1"/>
</dbReference>
<dbReference type="PROSITE" id="PS50880">
    <property type="entry name" value="TOPRIM"/>
    <property type="match status" value="1"/>
</dbReference>
<keyword evidence="6 12" id="KW-0479">Metal-binding</keyword>
<comment type="catalytic activity">
    <reaction evidence="12">
        <text>ssDNA + n NTP = ssDNA/pppN(pN)n-1 hybrid + (n-1) diphosphate.</text>
        <dbReference type="EC" id="2.7.7.101"/>
    </reaction>
</comment>
<dbReference type="Pfam" id="PF08275">
    <property type="entry name" value="DNAG_N"/>
    <property type="match status" value="1"/>
</dbReference>
<dbReference type="GO" id="GO:0003899">
    <property type="term" value="F:DNA-directed RNA polymerase activity"/>
    <property type="evidence" value="ECO:0007669"/>
    <property type="project" value="UniProtKB-UniRule"/>
</dbReference>
<keyword evidence="1 12" id="KW-0240">DNA-directed RNA polymerase</keyword>
<dbReference type="InterPro" id="IPR016136">
    <property type="entry name" value="DNA_helicase_N/primase_C"/>
</dbReference>
<dbReference type="SUPFAM" id="SSF57783">
    <property type="entry name" value="Zinc beta-ribbon"/>
    <property type="match status" value="1"/>
</dbReference>
<dbReference type="STRING" id="36844.SAMN04488501_10799"/>
<reference evidence="17" key="1">
    <citation type="submission" date="2015-08" db="EMBL/GenBank/DDBJ databases">
        <title>Genome sequence of the strict anaerobe Clostridium homopropionicum LuHBu1 (DSM 5847T).</title>
        <authorList>
            <person name="Poehlein A."/>
            <person name="Beck M."/>
            <person name="Schiel-Bengelsdorf B."/>
            <person name="Bengelsdorf F.R."/>
            <person name="Daniel R."/>
            <person name="Duerre P."/>
        </authorList>
    </citation>
    <scope>NUCLEOTIDE SEQUENCE [LARGE SCALE GENOMIC DNA]</scope>
    <source>
        <strain evidence="17">DSM 5847</strain>
    </source>
</reference>
<dbReference type="InterPro" id="IPR002694">
    <property type="entry name" value="Znf_CHC2"/>
</dbReference>
<dbReference type="InterPro" id="IPR030846">
    <property type="entry name" value="DnaG_bac"/>
</dbReference>
<evidence type="ECO:0000256" key="11">
    <source>
        <dbReference type="ARBA" id="ARBA00023163"/>
    </source>
</evidence>
<evidence type="ECO:0000256" key="2">
    <source>
        <dbReference type="ARBA" id="ARBA00022515"/>
    </source>
</evidence>
<keyword evidence="9" id="KW-0460">Magnesium</keyword>
<dbReference type="PANTHER" id="PTHR30313:SF2">
    <property type="entry name" value="DNA PRIMASE"/>
    <property type="match status" value="1"/>
</dbReference>
<dbReference type="Gene3D" id="1.10.860.10">
    <property type="entry name" value="DNAb Helicase, Chain A"/>
    <property type="match status" value="1"/>
</dbReference>
<gene>
    <name evidence="16" type="primary">dnaG_1</name>
    <name evidence="12" type="synonym">dnaG</name>
    <name evidence="16" type="ORF">CLHOM_03530</name>
</gene>
<evidence type="ECO:0000313" key="17">
    <source>
        <dbReference type="Proteomes" id="UP000037043"/>
    </source>
</evidence>
<evidence type="ECO:0000256" key="12">
    <source>
        <dbReference type="HAMAP-Rule" id="MF_00974"/>
    </source>
</evidence>
<dbReference type="InterPro" id="IPR036185">
    <property type="entry name" value="DNA_heli_DnaB-like_N_sf"/>
</dbReference>
<dbReference type="SMART" id="SM00400">
    <property type="entry name" value="ZnF_CHCC"/>
    <property type="match status" value="1"/>
</dbReference>
<evidence type="ECO:0000256" key="13">
    <source>
        <dbReference type="PIRNR" id="PIRNR002811"/>
    </source>
</evidence>
<dbReference type="InterPro" id="IPR013264">
    <property type="entry name" value="DNAG_N"/>
</dbReference>
<dbReference type="GO" id="GO:0008270">
    <property type="term" value="F:zinc ion binding"/>
    <property type="evidence" value="ECO:0007669"/>
    <property type="project" value="UniProtKB-UniRule"/>
</dbReference>
<dbReference type="GO" id="GO:1990077">
    <property type="term" value="C:primosome complex"/>
    <property type="evidence" value="ECO:0007669"/>
    <property type="project" value="UniProtKB-KW"/>
</dbReference>
<comment type="domain">
    <text evidence="12">Contains an N-terminal zinc-binding domain, a central core domain that contains the primase activity, and a C-terminal DnaB-binding domain.</text>
</comment>
<sequence>MISEEIIQRIKDENDIVDVVSETVKLKKAGRNYLGLCPFHHEKTPSFSVSQEKQIYKCFGCGEVGNSITFIMKTKNLPFIEAVKYLAEKANINIESTYGKENPKIKEKNLRLYEINTEAAKFYFKNLQGNKKVIEYFMRRGLVNKTIRKFGLGYAEEGWKNLIFYLKKKGYTELDLLNAGLIIKGNNNSYYDRFRSRVIFPVFDIKGRVIGFGGRVLDDSKPKYLNSPETEVFKKGINLYALNFAIKDNKDRTMIIVEGYMDCISLHQYEITNVVASLGTALTVEQAKLLKRYADKIIISYDSDLAGQSATSRGLEILRKEGFEINVLLLPEGKDPDEYIRNNGKEAFLTLINNSIPFLEYKIKAARNGLDLRNKEMMIKYMEKVCEIVSDLDPIERDVYIKKASEETGIKEQAIYDLLNERNKKNVNKLKKTYIMDKIGQNLYLEPAYIKAERNLLKMMLENINNYTYVIENINEDDLILDAHKKIFSLIKQFIEEDVENISEHIEANCNTLESSKEWISIRHSEVLYGDNYRELIRDYIREIKKSKLEESKKEIMIKIKEYEDQGLFKESLRLVKELDLIQKAIMEISLTERR</sequence>
<evidence type="ECO:0000313" key="16">
    <source>
        <dbReference type="EMBL" id="KOA21223.1"/>
    </source>
</evidence>
<dbReference type="GO" id="GO:0000428">
    <property type="term" value="C:DNA-directed RNA polymerase complex"/>
    <property type="evidence" value="ECO:0007669"/>
    <property type="project" value="UniProtKB-KW"/>
</dbReference>
<evidence type="ECO:0000256" key="6">
    <source>
        <dbReference type="ARBA" id="ARBA00022723"/>
    </source>
</evidence>
<evidence type="ECO:0000256" key="3">
    <source>
        <dbReference type="ARBA" id="ARBA00022679"/>
    </source>
</evidence>
<dbReference type="NCBIfam" id="TIGR01391">
    <property type="entry name" value="dnaG"/>
    <property type="match status" value="1"/>
</dbReference>
<keyword evidence="5 12" id="KW-0235">DNA replication</keyword>
<dbReference type="FunFam" id="3.90.980.10:FF:000001">
    <property type="entry name" value="DNA primase"/>
    <property type="match status" value="1"/>
</dbReference>
<keyword evidence="8 12" id="KW-0862">Zinc</keyword>
<dbReference type="GO" id="GO:0003678">
    <property type="term" value="F:DNA helicase activity"/>
    <property type="evidence" value="ECO:0007669"/>
    <property type="project" value="InterPro"/>
</dbReference>
<dbReference type="EMBL" id="LHUR01000010">
    <property type="protein sequence ID" value="KOA21223.1"/>
    <property type="molecule type" value="Genomic_DNA"/>
</dbReference>
<keyword evidence="4 12" id="KW-0548">Nucleotidyltransferase</keyword>
<dbReference type="Pfam" id="PF01807">
    <property type="entry name" value="Zn_ribbon_DnaG"/>
    <property type="match status" value="1"/>
</dbReference>
<dbReference type="GO" id="GO:0005737">
    <property type="term" value="C:cytoplasm"/>
    <property type="evidence" value="ECO:0007669"/>
    <property type="project" value="TreeGrafter"/>
</dbReference>
<dbReference type="SMART" id="SM00493">
    <property type="entry name" value="TOPRIM"/>
    <property type="match status" value="1"/>
</dbReference>
<dbReference type="InterPro" id="IPR019475">
    <property type="entry name" value="DNA_primase_DnaB-bd"/>
</dbReference>
<dbReference type="Gene3D" id="3.40.1360.10">
    <property type="match status" value="1"/>
</dbReference>
<dbReference type="GO" id="GO:0003677">
    <property type="term" value="F:DNA binding"/>
    <property type="evidence" value="ECO:0007669"/>
    <property type="project" value="UniProtKB-KW"/>
</dbReference>
<dbReference type="GO" id="GO:0005524">
    <property type="term" value="F:ATP binding"/>
    <property type="evidence" value="ECO:0007669"/>
    <property type="project" value="InterPro"/>
</dbReference>
<protein>
    <recommendedName>
        <fullName evidence="12 13">DNA primase</fullName>
        <ecNumber evidence="12">2.7.7.101</ecNumber>
    </recommendedName>
</protein>
<dbReference type="InterPro" id="IPR036977">
    <property type="entry name" value="DNA_primase_Znf_CHC2"/>
</dbReference>
<dbReference type="Gene3D" id="3.90.580.10">
    <property type="entry name" value="Zinc finger, CHC2-type domain"/>
    <property type="match status" value="1"/>
</dbReference>
<dbReference type="SUPFAM" id="SSF48024">
    <property type="entry name" value="N-terminal domain of DnaB helicase"/>
    <property type="match status" value="1"/>
</dbReference>
<comment type="caution">
    <text evidence="16">The sequence shown here is derived from an EMBL/GenBank/DDBJ whole genome shotgun (WGS) entry which is preliminary data.</text>
</comment>
<feature type="domain" description="Toprim" evidence="15">
    <location>
        <begin position="252"/>
        <end position="333"/>
    </location>
</feature>
<dbReference type="InterPro" id="IPR034151">
    <property type="entry name" value="TOPRIM_DnaG_bac"/>
</dbReference>
<name>A0A0L6ZEM3_9CLOT</name>
<feature type="zinc finger region" description="CHC2-type" evidence="12 14">
    <location>
        <begin position="37"/>
        <end position="61"/>
    </location>
</feature>
<dbReference type="FunFam" id="3.90.580.10:FF:000001">
    <property type="entry name" value="DNA primase"/>
    <property type="match status" value="1"/>
</dbReference>
<dbReference type="Pfam" id="PF00772">
    <property type="entry name" value="DnaB"/>
    <property type="match status" value="1"/>
</dbReference>
<dbReference type="Pfam" id="PF13155">
    <property type="entry name" value="Toprim_2"/>
    <property type="match status" value="1"/>
</dbReference>
<evidence type="ECO:0000256" key="5">
    <source>
        <dbReference type="ARBA" id="ARBA00022705"/>
    </source>
</evidence>
<dbReference type="CDD" id="cd03364">
    <property type="entry name" value="TOPRIM_DnaG_primases"/>
    <property type="match status" value="1"/>
</dbReference>
<comment type="similarity">
    <text evidence="12 13">Belongs to the DnaG primase family.</text>
</comment>
<proteinExistence type="inferred from homology"/>
<dbReference type="RefSeq" id="WP_052219954.1">
    <property type="nucleotide sequence ID" value="NZ_LHUR01000010.1"/>
</dbReference>
<dbReference type="AlphaFoldDB" id="A0A0L6ZEM3"/>
<comment type="subunit">
    <text evidence="12">Monomer. Interacts with DnaB.</text>
</comment>
<evidence type="ECO:0000259" key="15">
    <source>
        <dbReference type="PROSITE" id="PS50880"/>
    </source>
</evidence>
<dbReference type="InterPro" id="IPR006171">
    <property type="entry name" value="TOPRIM_dom"/>
</dbReference>
<accession>A0A0L6ZEM3</accession>
<evidence type="ECO:0000256" key="14">
    <source>
        <dbReference type="PIRSR" id="PIRSR002811-1"/>
    </source>
</evidence>